<dbReference type="PROSITE" id="PS01054">
    <property type="entry name" value="TRANSALDOLASE_1"/>
    <property type="match status" value="1"/>
</dbReference>
<keyword evidence="2" id="KW-0963">Cytoplasm</keyword>
<dbReference type="Pfam" id="PF00923">
    <property type="entry name" value="TAL_FSA"/>
    <property type="match status" value="1"/>
</dbReference>
<feature type="non-terminal residue" evidence="4">
    <location>
        <position position="207"/>
    </location>
</feature>
<dbReference type="GO" id="GO:0016832">
    <property type="term" value="F:aldehyde-lyase activity"/>
    <property type="evidence" value="ECO:0007669"/>
    <property type="project" value="InterPro"/>
</dbReference>
<evidence type="ECO:0000256" key="2">
    <source>
        <dbReference type="ARBA" id="ARBA00022490"/>
    </source>
</evidence>
<accession>A0A382MN52</accession>
<proteinExistence type="predicted"/>
<dbReference type="FunFam" id="3.20.20.70:FF:000018">
    <property type="entry name" value="Probable transaldolase"/>
    <property type="match status" value="1"/>
</dbReference>
<dbReference type="EMBL" id="UINC01094193">
    <property type="protein sequence ID" value="SVC49227.1"/>
    <property type="molecule type" value="Genomic_DNA"/>
</dbReference>
<organism evidence="4">
    <name type="scientific">marine metagenome</name>
    <dbReference type="NCBI Taxonomy" id="408172"/>
    <lineage>
        <taxon>unclassified sequences</taxon>
        <taxon>metagenomes</taxon>
        <taxon>ecological metagenomes</taxon>
    </lineage>
</organism>
<evidence type="ECO:0000256" key="3">
    <source>
        <dbReference type="ARBA" id="ARBA00023270"/>
    </source>
</evidence>
<dbReference type="AlphaFoldDB" id="A0A382MN52"/>
<gene>
    <name evidence="4" type="ORF">METZ01_LOCUS302081</name>
</gene>
<reference evidence="4" key="1">
    <citation type="submission" date="2018-05" db="EMBL/GenBank/DDBJ databases">
        <authorList>
            <person name="Lanie J.A."/>
            <person name="Ng W.-L."/>
            <person name="Kazmierczak K.M."/>
            <person name="Andrzejewski T.M."/>
            <person name="Davidsen T.M."/>
            <person name="Wayne K.J."/>
            <person name="Tettelin H."/>
            <person name="Glass J.I."/>
            <person name="Rusch D."/>
            <person name="Podicherti R."/>
            <person name="Tsui H.-C.T."/>
            <person name="Winkler M.E."/>
        </authorList>
    </citation>
    <scope>NUCLEOTIDE SEQUENCE</scope>
</reference>
<dbReference type="PANTHER" id="PTHR10683:SF40">
    <property type="entry name" value="FRUCTOSE-6-PHOSPHATE ALDOLASE 1-RELATED"/>
    <property type="match status" value="1"/>
</dbReference>
<dbReference type="PROSITE" id="PS00958">
    <property type="entry name" value="TRANSALDOLASE_2"/>
    <property type="match status" value="1"/>
</dbReference>
<evidence type="ECO:0000313" key="4">
    <source>
        <dbReference type="EMBL" id="SVC49227.1"/>
    </source>
</evidence>
<evidence type="ECO:0008006" key="5">
    <source>
        <dbReference type="Google" id="ProtNLM"/>
    </source>
</evidence>
<dbReference type="InterPro" id="IPR033919">
    <property type="entry name" value="TSA/FSA_arc/bac"/>
</dbReference>
<dbReference type="Gene3D" id="3.20.20.70">
    <property type="entry name" value="Aldolase class I"/>
    <property type="match status" value="1"/>
</dbReference>
<protein>
    <recommendedName>
        <fullName evidence="5">Transaldolase</fullName>
    </recommendedName>
</protein>
<dbReference type="InterPro" id="IPR004731">
    <property type="entry name" value="Transaldolase_3B/F6P_aldolase"/>
</dbReference>
<comment type="subcellular location">
    <subcellularLocation>
        <location evidence="1">Cytoplasm</location>
    </subcellularLocation>
</comment>
<dbReference type="SUPFAM" id="SSF51569">
    <property type="entry name" value="Aldolase"/>
    <property type="match status" value="1"/>
</dbReference>
<dbReference type="InterPro" id="IPR013785">
    <property type="entry name" value="Aldolase_TIM"/>
</dbReference>
<dbReference type="InterPro" id="IPR001585">
    <property type="entry name" value="TAL/FSA"/>
</dbReference>
<dbReference type="PANTHER" id="PTHR10683">
    <property type="entry name" value="TRANSALDOLASE"/>
    <property type="match status" value="1"/>
</dbReference>
<dbReference type="GO" id="GO:0005975">
    <property type="term" value="P:carbohydrate metabolic process"/>
    <property type="evidence" value="ECO:0007669"/>
    <property type="project" value="InterPro"/>
</dbReference>
<evidence type="ECO:0000256" key="1">
    <source>
        <dbReference type="ARBA" id="ARBA00004496"/>
    </source>
</evidence>
<keyword evidence="3" id="KW-0704">Schiff base</keyword>
<dbReference type="NCBIfam" id="TIGR00875">
    <property type="entry name" value="fsa_talC_mipB"/>
    <property type="match status" value="1"/>
</dbReference>
<dbReference type="InterPro" id="IPR018225">
    <property type="entry name" value="Transaldolase_AS"/>
</dbReference>
<sequence length="207" mass="22477">MEFFLDTADVDSIRELSETGLIDGVTTNPSLVSKSGKDFFTILKDISKIVSGPISAEVTALETDGMVAEGEKLAKIAKNIVIKLPLTQEGLKACKKLTKKKIKTNVTLCFSPVQALIAAKSGATFVSPFVGRLDDIGENGMELIQKIKNIYSNYPKLNTKILVASVRNMEHVIQAAIIGADVVTLPPQILEELYEHPLTKKGLDAFM</sequence>
<dbReference type="GO" id="GO:0005737">
    <property type="term" value="C:cytoplasm"/>
    <property type="evidence" value="ECO:0007669"/>
    <property type="project" value="UniProtKB-SubCell"/>
</dbReference>
<dbReference type="CDD" id="cd00956">
    <property type="entry name" value="Transaldolase_FSA"/>
    <property type="match status" value="1"/>
</dbReference>
<name>A0A382MN52_9ZZZZ</name>